<proteinExistence type="predicted"/>
<accession>X1RQ02</accession>
<evidence type="ECO:0000256" key="1">
    <source>
        <dbReference type="SAM" id="MobiDB-lite"/>
    </source>
</evidence>
<name>X1RQ02_9ZZZZ</name>
<organism evidence="2">
    <name type="scientific">marine sediment metagenome</name>
    <dbReference type="NCBI Taxonomy" id="412755"/>
    <lineage>
        <taxon>unclassified sequences</taxon>
        <taxon>metagenomes</taxon>
        <taxon>ecological metagenomes</taxon>
    </lineage>
</organism>
<reference evidence="2" key="1">
    <citation type="journal article" date="2014" name="Front. Microbiol.">
        <title>High frequency of phylogenetically diverse reductive dehalogenase-homologous genes in deep subseafloor sedimentary metagenomes.</title>
        <authorList>
            <person name="Kawai M."/>
            <person name="Futagami T."/>
            <person name="Toyoda A."/>
            <person name="Takaki Y."/>
            <person name="Nishi S."/>
            <person name="Hori S."/>
            <person name="Arai W."/>
            <person name="Tsubouchi T."/>
            <person name="Morono Y."/>
            <person name="Uchiyama I."/>
            <person name="Ito T."/>
            <person name="Fujiyama A."/>
            <person name="Inagaki F."/>
            <person name="Takami H."/>
        </authorList>
    </citation>
    <scope>NUCLEOTIDE SEQUENCE</scope>
    <source>
        <strain evidence="2">Expedition CK06-06</strain>
    </source>
</reference>
<feature type="region of interest" description="Disordered" evidence="1">
    <location>
        <begin position="205"/>
        <end position="232"/>
    </location>
</feature>
<dbReference type="EMBL" id="BARW01001904">
    <property type="protein sequence ID" value="GAI65260.1"/>
    <property type="molecule type" value="Genomic_DNA"/>
</dbReference>
<protein>
    <submittedName>
        <fullName evidence="2">Uncharacterized protein</fullName>
    </submittedName>
</protein>
<feature type="non-terminal residue" evidence="2">
    <location>
        <position position="1"/>
    </location>
</feature>
<dbReference type="AlphaFoldDB" id="X1RQ02"/>
<gene>
    <name evidence="2" type="ORF">S12H4_05675</name>
</gene>
<sequence>RFLKEKVEKAETLDEGDSISKLVKQEQEKLTPILDQDDKLRSQRLEQEEKKRQEETERRIKGYETLRRHYIHVLPWYIPCPKYAESVVSEFLGDYGYDRWAGVLGSQLTMVNELEWESDVGELEPLRREFLNIVIGHPGEKPEIKDIMLQRRDRILTAHDKDATDAFDKWLNSEDDEEFVEGVLKLSGIFNRLAEERYIDIDELLEQEASPPKEPAKDKRSKVDKARQTLTA</sequence>
<comment type="caution">
    <text evidence="2">The sequence shown here is derived from an EMBL/GenBank/DDBJ whole genome shotgun (WGS) entry which is preliminary data.</text>
</comment>
<feature type="compositionally biased region" description="Basic and acidic residues" evidence="1">
    <location>
        <begin position="214"/>
        <end position="232"/>
    </location>
</feature>
<evidence type="ECO:0000313" key="2">
    <source>
        <dbReference type="EMBL" id="GAI65260.1"/>
    </source>
</evidence>